<protein>
    <submittedName>
        <fullName evidence="1">Uncharacterized protein</fullName>
    </submittedName>
</protein>
<evidence type="ECO:0000313" key="1">
    <source>
        <dbReference type="EMBL" id="VTS01729.1"/>
    </source>
</evidence>
<name>A0A6P2DLN1_9BACT</name>
<gene>
    <name evidence="1" type="ORF">SOIL9_77520</name>
</gene>
<accession>A0A6P2DLN1</accession>
<evidence type="ECO:0000313" key="2">
    <source>
        <dbReference type="Proteomes" id="UP000464178"/>
    </source>
</evidence>
<dbReference type="KEGG" id="gms:SOIL9_77520"/>
<organism evidence="1 2">
    <name type="scientific">Gemmata massiliana</name>
    <dbReference type="NCBI Taxonomy" id="1210884"/>
    <lineage>
        <taxon>Bacteria</taxon>
        <taxon>Pseudomonadati</taxon>
        <taxon>Planctomycetota</taxon>
        <taxon>Planctomycetia</taxon>
        <taxon>Gemmatales</taxon>
        <taxon>Gemmataceae</taxon>
        <taxon>Gemmata</taxon>
    </lineage>
</organism>
<proteinExistence type="predicted"/>
<reference evidence="1 2" key="1">
    <citation type="submission" date="2019-05" db="EMBL/GenBank/DDBJ databases">
        <authorList>
            <consortium name="Science for Life Laboratories"/>
        </authorList>
    </citation>
    <scope>NUCLEOTIDE SEQUENCE [LARGE SCALE GENOMIC DNA]</scope>
    <source>
        <strain evidence="1">Soil9</strain>
    </source>
</reference>
<dbReference type="RefSeq" id="WP_162672538.1">
    <property type="nucleotide sequence ID" value="NZ_LR593886.1"/>
</dbReference>
<dbReference type="Proteomes" id="UP000464178">
    <property type="component" value="Chromosome"/>
</dbReference>
<dbReference type="EMBL" id="LR593886">
    <property type="protein sequence ID" value="VTS01729.1"/>
    <property type="molecule type" value="Genomic_DNA"/>
</dbReference>
<sequence length="54" mass="5738">MSDLPTCLRCPAWLFAAESIATGLCHGCRSGPPEMRITEPLPAKPPDLNSKGVT</sequence>
<keyword evidence="2" id="KW-1185">Reference proteome</keyword>
<dbReference type="AlphaFoldDB" id="A0A6P2DLN1"/>